<organism evidence="1 2">
    <name type="scientific">Chelonobacter oris</name>
    <dbReference type="NCBI Taxonomy" id="505317"/>
    <lineage>
        <taxon>Bacteria</taxon>
        <taxon>Pseudomonadati</taxon>
        <taxon>Pseudomonadota</taxon>
        <taxon>Gammaproteobacteria</taxon>
        <taxon>Pasteurellales</taxon>
        <taxon>Pasteurellaceae</taxon>
        <taxon>Chelonobacter</taxon>
    </lineage>
</organism>
<dbReference type="Proteomes" id="UP000030380">
    <property type="component" value="Unassembled WGS sequence"/>
</dbReference>
<dbReference type="AlphaFoldDB" id="A0A0A3AJK0"/>
<gene>
    <name evidence="1" type="ORF">OA57_11305</name>
</gene>
<comment type="caution">
    <text evidence="1">The sequence shown here is derived from an EMBL/GenBank/DDBJ whole genome shotgun (WGS) entry which is preliminary data.</text>
</comment>
<keyword evidence="2" id="KW-1185">Reference proteome</keyword>
<sequence>MNVFLKYGSIFVAVTALIIGSNSLNINASNSTEHVNNIGSYTSQNSPLLNEFNSRVHLQGPEYFLATDQEDTNLVLRYQININSQKPVHSVEWLTLYTYQGHIIFNKEFQIVFNSGMDQHQTRSVDFVFPIESVSRNNRIFFLSPNPEIEAITLPQSIQYLDGGRLEVPY</sequence>
<reference evidence="1 2" key="1">
    <citation type="submission" date="2014-11" db="EMBL/GenBank/DDBJ databases">
        <title>Draft genome sequence of Chelonobacter oris 1662T, associated with respiratory disease in Hermann's Tortoises.</title>
        <authorList>
            <person name="Kudirkiene E."/>
            <person name="Hansen M.J."/>
            <person name="Bojesen A.M."/>
        </authorList>
    </citation>
    <scope>NUCLEOTIDE SEQUENCE [LARGE SCALE GENOMIC DNA]</scope>
    <source>
        <strain evidence="1 2">1662</strain>
    </source>
</reference>
<name>A0A0A3AJK0_9PAST</name>
<accession>A0A0A3AJK0</accession>
<dbReference type="EMBL" id="JSUM01000019">
    <property type="protein sequence ID" value="KGQ69506.1"/>
    <property type="molecule type" value="Genomic_DNA"/>
</dbReference>
<protein>
    <submittedName>
        <fullName evidence="1">Uncharacterized protein</fullName>
    </submittedName>
</protein>
<evidence type="ECO:0000313" key="1">
    <source>
        <dbReference type="EMBL" id="KGQ69506.1"/>
    </source>
</evidence>
<proteinExistence type="predicted"/>
<dbReference type="RefSeq" id="WP_034617943.1">
    <property type="nucleotide sequence ID" value="NZ_JSUM01000019.1"/>
</dbReference>
<evidence type="ECO:0000313" key="2">
    <source>
        <dbReference type="Proteomes" id="UP000030380"/>
    </source>
</evidence>
<dbReference type="OrthoDB" id="5681364at2"/>